<name>X1A838_9ZZZZ</name>
<feature type="coiled-coil region" evidence="1">
    <location>
        <begin position="20"/>
        <end position="73"/>
    </location>
</feature>
<dbReference type="EMBL" id="BART01006739">
    <property type="protein sequence ID" value="GAG68943.1"/>
    <property type="molecule type" value="Genomic_DNA"/>
</dbReference>
<protein>
    <submittedName>
        <fullName evidence="2">Uncharacterized protein</fullName>
    </submittedName>
</protein>
<sequence length="76" mass="9242">MIKNQLKKTFETGNKLLRKNINLRKEIDEISSNSEENENEMGNSERHYMENWIKSLKSERNHFKNSLITLKRNYRE</sequence>
<gene>
    <name evidence="2" type="ORF">S01H4_15375</name>
</gene>
<evidence type="ECO:0000256" key="1">
    <source>
        <dbReference type="SAM" id="Coils"/>
    </source>
</evidence>
<organism evidence="2">
    <name type="scientific">marine sediment metagenome</name>
    <dbReference type="NCBI Taxonomy" id="412755"/>
    <lineage>
        <taxon>unclassified sequences</taxon>
        <taxon>metagenomes</taxon>
        <taxon>ecological metagenomes</taxon>
    </lineage>
</organism>
<comment type="caution">
    <text evidence="2">The sequence shown here is derived from an EMBL/GenBank/DDBJ whole genome shotgun (WGS) entry which is preliminary data.</text>
</comment>
<keyword evidence="1" id="KW-0175">Coiled coil</keyword>
<proteinExistence type="predicted"/>
<evidence type="ECO:0000313" key="2">
    <source>
        <dbReference type="EMBL" id="GAG68943.1"/>
    </source>
</evidence>
<dbReference type="AlphaFoldDB" id="X1A838"/>
<accession>X1A838</accession>
<reference evidence="2" key="1">
    <citation type="journal article" date="2014" name="Front. Microbiol.">
        <title>High frequency of phylogenetically diverse reductive dehalogenase-homologous genes in deep subseafloor sedimentary metagenomes.</title>
        <authorList>
            <person name="Kawai M."/>
            <person name="Futagami T."/>
            <person name="Toyoda A."/>
            <person name="Takaki Y."/>
            <person name="Nishi S."/>
            <person name="Hori S."/>
            <person name="Arai W."/>
            <person name="Tsubouchi T."/>
            <person name="Morono Y."/>
            <person name="Uchiyama I."/>
            <person name="Ito T."/>
            <person name="Fujiyama A."/>
            <person name="Inagaki F."/>
            <person name="Takami H."/>
        </authorList>
    </citation>
    <scope>NUCLEOTIDE SEQUENCE</scope>
    <source>
        <strain evidence="2">Expedition CK06-06</strain>
    </source>
</reference>
<feature type="non-terminal residue" evidence="2">
    <location>
        <position position="76"/>
    </location>
</feature>